<reference evidence="2" key="1">
    <citation type="submission" date="2020-11" db="EMBL/GenBank/DDBJ databases">
        <authorList>
            <consortium name="DOE Joint Genome Institute"/>
            <person name="Ahrendt S."/>
            <person name="Riley R."/>
            <person name="Andreopoulos W."/>
            <person name="Labutti K."/>
            <person name="Pangilinan J."/>
            <person name="Ruiz-Duenas F.J."/>
            <person name="Barrasa J.M."/>
            <person name="Sanchez-Garcia M."/>
            <person name="Camarero S."/>
            <person name="Miyauchi S."/>
            <person name="Serrano A."/>
            <person name="Linde D."/>
            <person name="Babiker R."/>
            <person name="Drula E."/>
            <person name="Ayuso-Fernandez I."/>
            <person name="Pacheco R."/>
            <person name="Padilla G."/>
            <person name="Ferreira P."/>
            <person name="Barriuso J."/>
            <person name="Kellner H."/>
            <person name="Castanera R."/>
            <person name="Alfaro M."/>
            <person name="Ramirez L."/>
            <person name="Pisabarro A.G."/>
            <person name="Kuo A."/>
            <person name="Tritt A."/>
            <person name="Lipzen A."/>
            <person name="He G."/>
            <person name="Yan M."/>
            <person name="Ng V."/>
            <person name="Cullen D."/>
            <person name="Martin F."/>
            <person name="Rosso M.-N."/>
            <person name="Henrissat B."/>
            <person name="Hibbett D."/>
            <person name="Martinez A.T."/>
            <person name="Grigoriev I.V."/>
        </authorList>
    </citation>
    <scope>NUCLEOTIDE SEQUENCE</scope>
    <source>
        <strain evidence="2">CBS 506.95</strain>
    </source>
</reference>
<name>A0A9P6BC29_9AGAR</name>
<organism evidence="2 3">
    <name type="scientific">Crepidotus variabilis</name>
    <dbReference type="NCBI Taxonomy" id="179855"/>
    <lineage>
        <taxon>Eukaryota</taxon>
        <taxon>Fungi</taxon>
        <taxon>Dikarya</taxon>
        <taxon>Basidiomycota</taxon>
        <taxon>Agaricomycotina</taxon>
        <taxon>Agaricomycetes</taxon>
        <taxon>Agaricomycetidae</taxon>
        <taxon>Agaricales</taxon>
        <taxon>Agaricineae</taxon>
        <taxon>Crepidotaceae</taxon>
        <taxon>Crepidotus</taxon>
    </lineage>
</organism>
<evidence type="ECO:0000256" key="1">
    <source>
        <dbReference type="SAM" id="MobiDB-lite"/>
    </source>
</evidence>
<feature type="region of interest" description="Disordered" evidence="1">
    <location>
        <begin position="1"/>
        <end position="181"/>
    </location>
</feature>
<feature type="compositionally biased region" description="Low complexity" evidence="1">
    <location>
        <begin position="40"/>
        <end position="55"/>
    </location>
</feature>
<accession>A0A9P6BC29</accession>
<sequence>MDVSPSPSTSRPGTPPPHRTPPHSPQPILTSPRSQHELTPRTPSSSPAPAGPTGRELLFGPGPSPSPPPPHLFEDVNMDIPTTIDPALLSQSPPHFDTTDGDAFNRGRDSPLAGSRSSSSSSRSTSPEIPLADVLKRKRRQTRSASGEKAQRLHQDDEDEKEEEEVTPQWTPEFKPRPSKRIKLSEFAENDAEGSGTQQDPIFVDIDPQTIWSLKEEETIHAVNESLGPLWPNPRLSLKNSPRTFQVFAGKGSEMVEICLCYHIEEDRIAMENILDGVVKDYVKDEPLSVRDPNASIFQFVNIPNYRDLRGGKLLKALNTPELMQALSNGKVIVIKHDANDDFESFSTALDSVAGRDQTLELQDLSVDIGEFDPLDRGAARLASGDVETLVRAVDSGERILNALSLLAVKPNTSMPWWLASCQAAWENTSRTVFDVNTFQPLAHIYWGLAATTGASTVWHMDACGLATAIHCSFGKKLWIVRKRDEFDDATLGHLMDEKYDLEAGQEHSEAILLDNTMTL</sequence>
<gene>
    <name evidence="2" type="ORF">CPB83DRAFT_900901</name>
</gene>
<protein>
    <submittedName>
        <fullName evidence="2">Uncharacterized protein</fullName>
    </submittedName>
</protein>
<evidence type="ECO:0000313" key="3">
    <source>
        <dbReference type="Proteomes" id="UP000807306"/>
    </source>
</evidence>
<dbReference type="AlphaFoldDB" id="A0A9P6BC29"/>
<feature type="compositionally biased region" description="Acidic residues" evidence="1">
    <location>
        <begin position="156"/>
        <end position="166"/>
    </location>
</feature>
<keyword evidence="3" id="KW-1185">Reference proteome</keyword>
<dbReference type="EMBL" id="MU158166">
    <property type="protein sequence ID" value="KAF9521279.1"/>
    <property type="molecule type" value="Genomic_DNA"/>
</dbReference>
<evidence type="ECO:0000313" key="2">
    <source>
        <dbReference type="EMBL" id="KAF9521279.1"/>
    </source>
</evidence>
<feature type="compositionally biased region" description="Low complexity" evidence="1">
    <location>
        <begin position="1"/>
        <end position="12"/>
    </location>
</feature>
<feature type="compositionally biased region" description="Pro residues" evidence="1">
    <location>
        <begin position="13"/>
        <end position="25"/>
    </location>
</feature>
<comment type="caution">
    <text evidence="2">The sequence shown here is derived from an EMBL/GenBank/DDBJ whole genome shotgun (WGS) entry which is preliminary data.</text>
</comment>
<dbReference type="Proteomes" id="UP000807306">
    <property type="component" value="Unassembled WGS sequence"/>
</dbReference>
<feature type="compositionally biased region" description="Pro residues" evidence="1">
    <location>
        <begin position="62"/>
        <end position="71"/>
    </location>
</feature>
<feature type="compositionally biased region" description="Low complexity" evidence="1">
    <location>
        <begin position="115"/>
        <end position="126"/>
    </location>
</feature>
<proteinExistence type="predicted"/>